<dbReference type="SUPFAM" id="SSF47616">
    <property type="entry name" value="GST C-terminal domain-like"/>
    <property type="match status" value="1"/>
</dbReference>
<comment type="caution">
    <text evidence="4">The sequence shown here is derived from an EMBL/GenBank/DDBJ whole genome shotgun (WGS) entry which is preliminary data.</text>
</comment>
<evidence type="ECO:0000313" key="4">
    <source>
        <dbReference type="EMBL" id="TPE52165.1"/>
    </source>
</evidence>
<dbReference type="Proteomes" id="UP000319255">
    <property type="component" value="Unassembled WGS sequence"/>
</dbReference>
<dbReference type="PANTHER" id="PTHR44051:SF2">
    <property type="entry name" value="HYPOTHETICAL GLUTATHIONE S-TRANSFERASE LIKE PROTEIN"/>
    <property type="match status" value="1"/>
</dbReference>
<dbReference type="InterPro" id="IPR004045">
    <property type="entry name" value="Glutathione_S-Trfase_N"/>
</dbReference>
<dbReference type="InterPro" id="IPR010987">
    <property type="entry name" value="Glutathione-S-Trfase_C-like"/>
</dbReference>
<dbReference type="Gene3D" id="3.40.30.10">
    <property type="entry name" value="Glutaredoxin"/>
    <property type="match status" value="1"/>
</dbReference>
<evidence type="ECO:0000256" key="1">
    <source>
        <dbReference type="RuleBase" id="RU003494"/>
    </source>
</evidence>
<dbReference type="InterPro" id="IPR040079">
    <property type="entry name" value="Glutathione_S-Trfase"/>
</dbReference>
<sequence length="212" mass="24094">MSEYQLHSFAQSGNAYKVALLLELAGADWEPVWVDFFHGGTKTPDYLAMNEMGEAPVLVHGDLRLSQSGVILDYLAQRYRDYAPKSEEERREVLRWLLWDNHKFTSYIATLRFLMTLAAPDKRDPAVIAFLDGRARAAMKVLDRHLGARPWIVGERMTIADFSCAGYVYYAEEYGVDMAGEYPGIERWRNEIAALPGWKHPYDLLPGHPPGG</sequence>
<feature type="domain" description="GST C-terminal" evidence="3">
    <location>
        <begin position="86"/>
        <end position="212"/>
    </location>
</feature>
<dbReference type="CDD" id="cd03056">
    <property type="entry name" value="GST_N_4"/>
    <property type="match status" value="1"/>
</dbReference>
<feature type="domain" description="GST N-terminal" evidence="2">
    <location>
        <begin position="2"/>
        <end position="83"/>
    </location>
</feature>
<reference evidence="4 5" key="1">
    <citation type="submission" date="2019-06" db="EMBL/GenBank/DDBJ databases">
        <title>A novel bacterium of genus Amaricoccus, isolated from marine sediment.</title>
        <authorList>
            <person name="Huang H."/>
            <person name="Mo K."/>
            <person name="Hu Y."/>
        </authorList>
    </citation>
    <scope>NUCLEOTIDE SEQUENCE [LARGE SCALE GENOMIC DNA]</scope>
    <source>
        <strain evidence="4 5">HB172011</strain>
    </source>
</reference>
<organism evidence="4 5">
    <name type="scientific">Amaricoccus solimangrovi</name>
    <dbReference type="NCBI Taxonomy" id="2589815"/>
    <lineage>
        <taxon>Bacteria</taxon>
        <taxon>Pseudomonadati</taxon>
        <taxon>Pseudomonadota</taxon>
        <taxon>Alphaproteobacteria</taxon>
        <taxon>Rhodobacterales</taxon>
        <taxon>Paracoccaceae</taxon>
        <taxon>Amaricoccus</taxon>
    </lineage>
</organism>
<dbReference type="EMBL" id="VFRP01000004">
    <property type="protein sequence ID" value="TPE52165.1"/>
    <property type="molecule type" value="Genomic_DNA"/>
</dbReference>
<evidence type="ECO:0000259" key="3">
    <source>
        <dbReference type="PROSITE" id="PS50405"/>
    </source>
</evidence>
<proteinExistence type="inferred from homology"/>
<dbReference type="SFLD" id="SFLDS00019">
    <property type="entry name" value="Glutathione_Transferase_(cytos"/>
    <property type="match status" value="1"/>
</dbReference>
<keyword evidence="5" id="KW-1185">Reference proteome</keyword>
<dbReference type="OrthoDB" id="9810080at2"/>
<evidence type="ECO:0000259" key="2">
    <source>
        <dbReference type="PROSITE" id="PS50404"/>
    </source>
</evidence>
<dbReference type="SFLD" id="SFLDG00358">
    <property type="entry name" value="Main_(cytGST)"/>
    <property type="match status" value="1"/>
</dbReference>
<keyword evidence="4" id="KW-0808">Transferase</keyword>
<evidence type="ECO:0000313" key="5">
    <source>
        <dbReference type="Proteomes" id="UP000319255"/>
    </source>
</evidence>
<comment type="similarity">
    <text evidence="1">Belongs to the GST superfamily.</text>
</comment>
<dbReference type="Pfam" id="PF02798">
    <property type="entry name" value="GST_N"/>
    <property type="match status" value="1"/>
</dbReference>
<dbReference type="GO" id="GO:0016740">
    <property type="term" value="F:transferase activity"/>
    <property type="evidence" value="ECO:0007669"/>
    <property type="project" value="UniProtKB-KW"/>
</dbReference>
<dbReference type="InterPro" id="IPR004046">
    <property type="entry name" value="GST_C"/>
</dbReference>
<dbReference type="AlphaFoldDB" id="A0A501WV28"/>
<accession>A0A501WV28</accession>
<dbReference type="PROSITE" id="PS50404">
    <property type="entry name" value="GST_NTER"/>
    <property type="match status" value="1"/>
</dbReference>
<dbReference type="PROSITE" id="PS50405">
    <property type="entry name" value="GST_CTER"/>
    <property type="match status" value="1"/>
</dbReference>
<dbReference type="Gene3D" id="1.20.1050.10">
    <property type="match status" value="1"/>
</dbReference>
<dbReference type="SFLD" id="SFLDG01150">
    <property type="entry name" value="Main.1:_Beta-like"/>
    <property type="match status" value="1"/>
</dbReference>
<dbReference type="Pfam" id="PF00043">
    <property type="entry name" value="GST_C"/>
    <property type="match status" value="1"/>
</dbReference>
<dbReference type="InterPro" id="IPR036282">
    <property type="entry name" value="Glutathione-S-Trfase_C_sf"/>
</dbReference>
<dbReference type="SUPFAM" id="SSF52833">
    <property type="entry name" value="Thioredoxin-like"/>
    <property type="match status" value="1"/>
</dbReference>
<dbReference type="PANTHER" id="PTHR44051">
    <property type="entry name" value="GLUTATHIONE S-TRANSFERASE-RELATED"/>
    <property type="match status" value="1"/>
</dbReference>
<name>A0A501WV28_9RHOB</name>
<dbReference type="InterPro" id="IPR036249">
    <property type="entry name" value="Thioredoxin-like_sf"/>
</dbReference>
<gene>
    <name evidence="4" type="ORF">FJM51_06995</name>
</gene>
<protein>
    <submittedName>
        <fullName evidence="4">Glutathione S-transferase family protein</fullName>
    </submittedName>
</protein>
<dbReference type="RefSeq" id="WP_140453407.1">
    <property type="nucleotide sequence ID" value="NZ_VFRP01000004.1"/>
</dbReference>